<keyword evidence="6 7" id="KW-0472">Membrane</keyword>
<comment type="similarity">
    <text evidence="2">Belongs to the MscS (TC 1.A.23) family.</text>
</comment>
<evidence type="ECO:0000313" key="11">
    <source>
        <dbReference type="Proteomes" id="UP001266357"/>
    </source>
</evidence>
<keyword evidence="4 7" id="KW-0812">Transmembrane</keyword>
<dbReference type="Proteomes" id="UP001266357">
    <property type="component" value="Unassembled WGS sequence"/>
</dbReference>
<dbReference type="Pfam" id="PF21082">
    <property type="entry name" value="MS_channel_3rd"/>
    <property type="match status" value="1"/>
</dbReference>
<gene>
    <name evidence="10" type="ORF">RM573_13620</name>
</gene>
<evidence type="ECO:0000313" key="10">
    <source>
        <dbReference type="EMBL" id="MDT0604644.1"/>
    </source>
</evidence>
<dbReference type="PANTHER" id="PTHR30347">
    <property type="entry name" value="POTASSIUM CHANNEL RELATED"/>
    <property type="match status" value="1"/>
</dbReference>
<sequence>MNFANIKTILATPIFTISEQPISLGELLLIPLIIYVGLVLTKWTARFVTHRLTTKKTDPNLIHLLQRVLYVTAITILFITTLDLINVPIAAFAFLSGAIAIGFGFGAQNIINNFISGWILMWEQPIRIGDFLEVENAKGVVEEINTRSTRIRRVDGVHLLIPNSKLLENTVVNWTLKDSLVRTSVRVGVAYGSKAKLVADLILEATLAQNEVLTDPKPVVSFEDFGDNALIFEVNFWINSKVEGGLRVTRSNIRFTLDELFEQHQVVVAFPQRDVHLDGSLTLIKQDDNLKS</sequence>
<keyword evidence="11" id="KW-1185">Reference proteome</keyword>
<dbReference type="PANTHER" id="PTHR30347:SF1">
    <property type="entry name" value="MECHANOSENSITIVE CHANNEL MSCK"/>
    <property type="match status" value="1"/>
</dbReference>
<dbReference type="SUPFAM" id="SSF50182">
    <property type="entry name" value="Sm-like ribonucleoproteins"/>
    <property type="match status" value="1"/>
</dbReference>
<organism evidence="10 11">
    <name type="scientific">Thalassotalea castellviae</name>
    <dbReference type="NCBI Taxonomy" id="3075612"/>
    <lineage>
        <taxon>Bacteria</taxon>
        <taxon>Pseudomonadati</taxon>
        <taxon>Pseudomonadota</taxon>
        <taxon>Gammaproteobacteria</taxon>
        <taxon>Alteromonadales</taxon>
        <taxon>Colwelliaceae</taxon>
        <taxon>Thalassotalea</taxon>
    </lineage>
</organism>
<evidence type="ECO:0000256" key="1">
    <source>
        <dbReference type="ARBA" id="ARBA00004651"/>
    </source>
</evidence>
<dbReference type="InterPro" id="IPR010920">
    <property type="entry name" value="LSM_dom_sf"/>
</dbReference>
<name>A0ABU3A398_9GAMM</name>
<evidence type="ECO:0000259" key="8">
    <source>
        <dbReference type="Pfam" id="PF00924"/>
    </source>
</evidence>
<protein>
    <submittedName>
        <fullName evidence="10">Mechanosensitive ion channel</fullName>
    </submittedName>
</protein>
<dbReference type="InterPro" id="IPR011066">
    <property type="entry name" value="MscS_channel_C_sf"/>
</dbReference>
<dbReference type="InterPro" id="IPR011014">
    <property type="entry name" value="MscS_channel_TM-2"/>
</dbReference>
<dbReference type="SUPFAM" id="SSF82861">
    <property type="entry name" value="Mechanosensitive channel protein MscS (YggB), transmembrane region"/>
    <property type="match status" value="1"/>
</dbReference>
<dbReference type="InterPro" id="IPR023408">
    <property type="entry name" value="MscS_beta-dom_sf"/>
</dbReference>
<keyword evidence="5 7" id="KW-1133">Transmembrane helix</keyword>
<comment type="subcellular location">
    <subcellularLocation>
        <location evidence="1">Cell membrane</location>
        <topology evidence="1">Multi-pass membrane protein</topology>
    </subcellularLocation>
</comment>
<dbReference type="InterPro" id="IPR049278">
    <property type="entry name" value="MS_channel_C"/>
</dbReference>
<evidence type="ECO:0000256" key="3">
    <source>
        <dbReference type="ARBA" id="ARBA00022475"/>
    </source>
</evidence>
<feature type="transmembrane region" description="Helical" evidence="7">
    <location>
        <begin position="85"/>
        <end position="107"/>
    </location>
</feature>
<keyword evidence="3" id="KW-1003">Cell membrane</keyword>
<dbReference type="SUPFAM" id="SSF82689">
    <property type="entry name" value="Mechanosensitive channel protein MscS (YggB), C-terminal domain"/>
    <property type="match status" value="1"/>
</dbReference>
<dbReference type="InterPro" id="IPR052702">
    <property type="entry name" value="MscS-like_channel"/>
</dbReference>
<dbReference type="InterPro" id="IPR006685">
    <property type="entry name" value="MscS_channel_2nd"/>
</dbReference>
<dbReference type="EMBL" id="JAVRIF010000008">
    <property type="protein sequence ID" value="MDT0604644.1"/>
    <property type="molecule type" value="Genomic_DNA"/>
</dbReference>
<evidence type="ECO:0000256" key="2">
    <source>
        <dbReference type="ARBA" id="ARBA00008017"/>
    </source>
</evidence>
<evidence type="ECO:0000256" key="7">
    <source>
        <dbReference type="SAM" id="Phobius"/>
    </source>
</evidence>
<evidence type="ECO:0000256" key="4">
    <source>
        <dbReference type="ARBA" id="ARBA00022692"/>
    </source>
</evidence>
<dbReference type="Pfam" id="PF00924">
    <property type="entry name" value="MS_channel_2nd"/>
    <property type="match status" value="1"/>
</dbReference>
<dbReference type="Gene3D" id="3.30.70.100">
    <property type="match status" value="1"/>
</dbReference>
<feature type="transmembrane region" description="Helical" evidence="7">
    <location>
        <begin position="61"/>
        <end position="79"/>
    </location>
</feature>
<feature type="transmembrane region" description="Helical" evidence="7">
    <location>
        <begin position="22"/>
        <end position="40"/>
    </location>
</feature>
<feature type="domain" description="Mechanosensitive ion channel MscS" evidence="8">
    <location>
        <begin position="109"/>
        <end position="175"/>
    </location>
</feature>
<dbReference type="Gene3D" id="1.10.287.1260">
    <property type="match status" value="1"/>
</dbReference>
<evidence type="ECO:0000256" key="6">
    <source>
        <dbReference type="ARBA" id="ARBA00023136"/>
    </source>
</evidence>
<reference evidence="10 11" key="1">
    <citation type="submission" date="2023-09" db="EMBL/GenBank/DDBJ databases">
        <authorList>
            <person name="Rey-Velasco X."/>
        </authorList>
    </citation>
    <scope>NUCLEOTIDE SEQUENCE [LARGE SCALE GENOMIC DNA]</scope>
    <source>
        <strain evidence="10 11">W431</strain>
    </source>
</reference>
<feature type="domain" description="Mechanosensitive ion channel MscS C-terminal" evidence="9">
    <location>
        <begin position="185"/>
        <end position="265"/>
    </location>
</feature>
<comment type="caution">
    <text evidence="10">The sequence shown here is derived from an EMBL/GenBank/DDBJ whole genome shotgun (WGS) entry which is preliminary data.</text>
</comment>
<proteinExistence type="inferred from homology"/>
<dbReference type="RefSeq" id="WP_311583145.1">
    <property type="nucleotide sequence ID" value="NZ_JAVRIF010000008.1"/>
</dbReference>
<evidence type="ECO:0000259" key="9">
    <source>
        <dbReference type="Pfam" id="PF21082"/>
    </source>
</evidence>
<evidence type="ECO:0000256" key="5">
    <source>
        <dbReference type="ARBA" id="ARBA00022989"/>
    </source>
</evidence>
<accession>A0ABU3A398</accession>
<dbReference type="Gene3D" id="2.30.30.60">
    <property type="match status" value="1"/>
</dbReference>